<dbReference type="InterPro" id="IPR029903">
    <property type="entry name" value="RmlD-like-bd"/>
</dbReference>
<evidence type="ECO:0000259" key="3">
    <source>
        <dbReference type="Pfam" id="PF04321"/>
    </source>
</evidence>
<organism evidence="4">
    <name type="scientific">Planktothricoides raciborskii GIHE-MW2</name>
    <dbReference type="NCBI Taxonomy" id="2792601"/>
    <lineage>
        <taxon>Bacteria</taxon>
        <taxon>Bacillati</taxon>
        <taxon>Cyanobacteriota</taxon>
        <taxon>Cyanophyceae</taxon>
        <taxon>Oscillatoriophycideae</taxon>
        <taxon>Oscillatoriales</taxon>
        <taxon>Oscillatoriaceae</taxon>
        <taxon>Planktothricoides</taxon>
    </lineage>
</organism>
<dbReference type="Gene3D" id="3.40.50.720">
    <property type="entry name" value="NAD(P)-binding Rossmann-like Domain"/>
    <property type="match status" value="1"/>
</dbReference>
<sequence length="289" mass="31789">MKKLLLTGCSGFLGWNICQIAGKKWQVYGTYLAHPLVIPGVNLSQFDLTNYQELKHLFQEVKPDAVIHAAAASQPNFCQNHPQISQEINVTVSANIAGLCADAEIPCVFTSTDLVFDGLNPPYQETDSVCPVSFYGEQKVMAENAMLSRYPLTAICRMPLMFGNGGPVAESFIQPMLAKLQAGEELSLFMDEFRTPVSGKTAAEGLLLAVENQWQGIIHLGGKERISRYDFFRLLVEVRKLESAKLKPCLQKNVQMSAPRPPDVSLDSSKAFGLGYNPPLLKEAIASHI</sequence>
<dbReference type="PANTHER" id="PTHR10491:SF4">
    <property type="entry name" value="METHIONINE ADENOSYLTRANSFERASE 2 SUBUNIT BETA"/>
    <property type="match status" value="1"/>
</dbReference>
<feature type="domain" description="RmlD-like substrate binding" evidence="3">
    <location>
        <begin position="3"/>
        <end position="282"/>
    </location>
</feature>
<evidence type="ECO:0000256" key="1">
    <source>
        <dbReference type="ARBA" id="ARBA00010944"/>
    </source>
</evidence>
<dbReference type="GO" id="GO:0048270">
    <property type="term" value="F:methionine adenosyltransferase regulator activity"/>
    <property type="evidence" value="ECO:0007669"/>
    <property type="project" value="TreeGrafter"/>
</dbReference>
<comment type="pathway">
    <text evidence="2">Carbohydrate biosynthesis; dTDP-L-rhamnose biosynthesis.</text>
</comment>
<dbReference type="InterPro" id="IPR036291">
    <property type="entry name" value="NAD(P)-bd_dom_sf"/>
</dbReference>
<dbReference type="InterPro" id="IPR005913">
    <property type="entry name" value="dTDP_dehydrorham_reduct"/>
</dbReference>
<proteinExistence type="inferred from homology"/>
<evidence type="ECO:0000313" key="4">
    <source>
        <dbReference type="EMBL" id="XCM37952.1"/>
    </source>
</evidence>
<comment type="similarity">
    <text evidence="1 2">Belongs to the dTDP-4-dehydrorhamnose reductase family.</text>
</comment>
<dbReference type="GO" id="GO:0008831">
    <property type="term" value="F:dTDP-4-dehydrorhamnose reductase activity"/>
    <property type="evidence" value="ECO:0007669"/>
    <property type="project" value="UniProtKB-EC"/>
</dbReference>
<dbReference type="SUPFAM" id="SSF51735">
    <property type="entry name" value="NAD(P)-binding Rossmann-fold domains"/>
    <property type="match status" value="1"/>
</dbReference>
<dbReference type="EC" id="1.1.1.133" evidence="2"/>
<keyword evidence="2" id="KW-0521">NADP</keyword>
<dbReference type="GO" id="GO:0006556">
    <property type="term" value="P:S-adenosylmethionine biosynthetic process"/>
    <property type="evidence" value="ECO:0007669"/>
    <property type="project" value="TreeGrafter"/>
</dbReference>
<comment type="function">
    <text evidence="2">Catalyzes the reduction of dTDP-6-deoxy-L-lyxo-4-hexulose to yield dTDP-L-rhamnose.</text>
</comment>
<dbReference type="GO" id="GO:0048269">
    <property type="term" value="C:methionine adenosyltransferase complex"/>
    <property type="evidence" value="ECO:0007669"/>
    <property type="project" value="TreeGrafter"/>
</dbReference>
<dbReference type="RefSeq" id="WP_054469759.1">
    <property type="nucleotide sequence ID" value="NZ_CP159837.1"/>
</dbReference>
<dbReference type="PANTHER" id="PTHR10491">
    <property type="entry name" value="DTDP-4-DEHYDRORHAMNOSE REDUCTASE"/>
    <property type="match status" value="1"/>
</dbReference>
<dbReference type="Pfam" id="PF04321">
    <property type="entry name" value="RmlD_sub_bind"/>
    <property type="match status" value="1"/>
</dbReference>
<protein>
    <recommendedName>
        <fullName evidence="2">dTDP-4-dehydrorhamnose reductase</fullName>
        <ecNumber evidence="2">1.1.1.133</ecNumber>
    </recommendedName>
</protein>
<evidence type="ECO:0000256" key="2">
    <source>
        <dbReference type="RuleBase" id="RU364082"/>
    </source>
</evidence>
<gene>
    <name evidence="4" type="ORF">ABWT76_000764</name>
</gene>
<keyword evidence="2" id="KW-0560">Oxidoreductase</keyword>
<dbReference type="CDD" id="cd05254">
    <property type="entry name" value="dTDP_HR_like_SDR_e"/>
    <property type="match status" value="1"/>
</dbReference>
<reference evidence="4" key="1">
    <citation type="submission" date="2024-07" db="EMBL/GenBank/DDBJ databases">
        <authorList>
            <person name="Kim Y.J."/>
            <person name="Jeong J.Y."/>
        </authorList>
    </citation>
    <scope>NUCLEOTIDE SEQUENCE</scope>
    <source>
        <strain evidence="4">GIHE-MW2</strain>
    </source>
</reference>
<dbReference type="EMBL" id="CP159837">
    <property type="protein sequence ID" value="XCM37952.1"/>
    <property type="molecule type" value="Genomic_DNA"/>
</dbReference>
<name>A0AAU8JGR8_9CYAN</name>
<accession>A0AAU8JGR8</accession>
<dbReference type="AlphaFoldDB" id="A0AAU8JGR8"/>